<dbReference type="InterPro" id="IPR006665">
    <property type="entry name" value="OmpA-like"/>
</dbReference>
<dbReference type="PANTHER" id="PTHR30329:SF21">
    <property type="entry name" value="LIPOPROTEIN YIAD-RELATED"/>
    <property type="match status" value="1"/>
</dbReference>
<dbReference type="PRINTS" id="PR01021">
    <property type="entry name" value="OMPADOMAIN"/>
</dbReference>
<keyword evidence="8" id="KW-1185">Reference proteome</keyword>
<feature type="domain" description="OmpA-like" evidence="6">
    <location>
        <begin position="523"/>
        <end position="643"/>
    </location>
</feature>
<dbReference type="Proteomes" id="UP000092967">
    <property type="component" value="Chromosome"/>
</dbReference>
<dbReference type="OrthoDB" id="9809364at2"/>
<evidence type="ECO:0000313" key="7">
    <source>
        <dbReference type="EMBL" id="ANW97048.1"/>
    </source>
</evidence>
<feature type="signal peptide" evidence="5">
    <location>
        <begin position="1"/>
        <end position="20"/>
    </location>
</feature>
<dbReference type="InterPro" id="IPR006664">
    <property type="entry name" value="OMP_bac"/>
</dbReference>
<reference evidence="7 8" key="1">
    <citation type="submission" date="2016-02" db="EMBL/GenBank/DDBJ databases">
        <authorList>
            <person name="Wen L."/>
            <person name="He K."/>
            <person name="Yang H."/>
        </authorList>
    </citation>
    <scope>NUCLEOTIDE SEQUENCE [LARGE SCALE GENOMIC DNA]</scope>
    <source>
        <strain evidence="7 8">CZ1127</strain>
    </source>
</reference>
<dbReference type="EMBL" id="CP014224">
    <property type="protein sequence ID" value="ANW97048.1"/>
    <property type="molecule type" value="Genomic_DNA"/>
</dbReference>
<dbReference type="SUPFAM" id="SSF103088">
    <property type="entry name" value="OmpA-like"/>
    <property type="match status" value="1"/>
</dbReference>
<keyword evidence="2 4" id="KW-0472">Membrane</keyword>
<organism evidence="7 8">
    <name type="scientific">Wenyingzhuangia fucanilytica</name>
    <dbReference type="NCBI Taxonomy" id="1790137"/>
    <lineage>
        <taxon>Bacteria</taxon>
        <taxon>Pseudomonadati</taxon>
        <taxon>Bacteroidota</taxon>
        <taxon>Flavobacteriia</taxon>
        <taxon>Flavobacteriales</taxon>
        <taxon>Flavobacteriaceae</taxon>
        <taxon>Wenyingzhuangia</taxon>
    </lineage>
</organism>
<protein>
    <recommendedName>
        <fullName evidence="6">OmpA-like domain-containing protein</fullName>
    </recommendedName>
</protein>
<evidence type="ECO:0000256" key="3">
    <source>
        <dbReference type="ARBA" id="ARBA00023237"/>
    </source>
</evidence>
<name>A0A1B1Y8K4_9FLAO</name>
<dbReference type="InterPro" id="IPR050330">
    <property type="entry name" value="Bact_OuterMem_StrucFunc"/>
</dbReference>
<dbReference type="InterPro" id="IPR036737">
    <property type="entry name" value="OmpA-like_sf"/>
</dbReference>
<dbReference type="CDD" id="cd07185">
    <property type="entry name" value="OmpA_C-like"/>
    <property type="match status" value="1"/>
</dbReference>
<dbReference type="AlphaFoldDB" id="A0A1B1Y8K4"/>
<evidence type="ECO:0000259" key="6">
    <source>
        <dbReference type="PROSITE" id="PS51123"/>
    </source>
</evidence>
<keyword evidence="5" id="KW-0732">Signal</keyword>
<comment type="subcellular location">
    <subcellularLocation>
        <location evidence="1">Cell outer membrane</location>
    </subcellularLocation>
</comment>
<keyword evidence="3" id="KW-0998">Cell outer membrane</keyword>
<dbReference type="STRING" id="1790137.AXE80_12465"/>
<accession>A0A1B1Y8K4</accession>
<dbReference type="PROSITE" id="PS51123">
    <property type="entry name" value="OMPA_2"/>
    <property type="match status" value="1"/>
</dbReference>
<dbReference type="Pfam" id="PF00691">
    <property type="entry name" value="OmpA"/>
    <property type="match status" value="1"/>
</dbReference>
<evidence type="ECO:0000256" key="1">
    <source>
        <dbReference type="ARBA" id="ARBA00004442"/>
    </source>
</evidence>
<evidence type="ECO:0000256" key="2">
    <source>
        <dbReference type="ARBA" id="ARBA00023136"/>
    </source>
</evidence>
<dbReference type="RefSeq" id="WP_068827845.1">
    <property type="nucleotide sequence ID" value="NZ_CP014224.1"/>
</dbReference>
<evidence type="ECO:0000256" key="4">
    <source>
        <dbReference type="PROSITE-ProRule" id="PRU00473"/>
    </source>
</evidence>
<evidence type="ECO:0000256" key="5">
    <source>
        <dbReference type="SAM" id="SignalP"/>
    </source>
</evidence>
<dbReference type="SUPFAM" id="SSF82171">
    <property type="entry name" value="DPP6 N-terminal domain-like"/>
    <property type="match status" value="1"/>
</dbReference>
<dbReference type="Gene3D" id="3.30.1330.60">
    <property type="entry name" value="OmpA-like domain"/>
    <property type="match status" value="1"/>
</dbReference>
<proteinExistence type="predicted"/>
<evidence type="ECO:0000313" key="8">
    <source>
        <dbReference type="Proteomes" id="UP000092967"/>
    </source>
</evidence>
<feature type="chain" id="PRO_5008532582" description="OmpA-like domain-containing protein" evidence="5">
    <location>
        <begin position="21"/>
        <end position="643"/>
    </location>
</feature>
<dbReference type="PANTHER" id="PTHR30329">
    <property type="entry name" value="STATOR ELEMENT OF FLAGELLAR MOTOR COMPLEX"/>
    <property type="match status" value="1"/>
</dbReference>
<gene>
    <name evidence="7" type="ORF">AXE80_12465</name>
</gene>
<dbReference type="KEGG" id="wfu:AXE80_12465"/>
<dbReference type="GO" id="GO:0009279">
    <property type="term" value="C:cell outer membrane"/>
    <property type="evidence" value="ECO:0007669"/>
    <property type="project" value="UniProtKB-SubCell"/>
</dbReference>
<sequence length="643" mass="74069">MKKKLLIYCLLFSCSWGFYGQTAIKKKADKAFAKMSYNVAYKEYSELEKENKLKNSQLLNLANSCYYTRRFKQAAEKYTTYLYRGGELSLLEMNRYFESLKRGGYKKALIEDAIDLRLNLFSKEIRERYKMSTSKNEEFSKMVSEYELKNLDINSKFSDFGVCFLSDSSVVFSSSRENKGFTKVYKSIKQPYINMYLAKVNGKGEIDSLSIQKFNKSDDLHFSSPSYDKNYDRIFYTQSVEENRKLVFTENKNTFRIVYGFMNGNEKDRELYNYPKKHDGYSYGQPYFDEKQSRLYFVSDRPGGYGGTDIYYVELKGEVIVSEPINLGENINTVANEMFPIVHNQNLYFSSNIFTGYGGLDVYKSEIKNNEFTLPVNMGEPINSIDDDFSYQISSVDDYTVKGYLSSNRKGGKGDDDIYSFIETKSLKKVEISGFAIEKKTFIKLSNAKVHVSDMSGKLINTFTTDSLGAYKVLLPIDQDYKFHVVKEGHVSDNGIVSLTGVQNLNPVDKDFYLEKELIEDKYGNVKINLEPVYFEYDDASITPRAEKQLQVAIDYLNKYPEDIFKLEAHTDSRGGKSYNLRLSERRAKSVGEYLLSKGIAPERIVSVKGFGETKLINECSDNAECTEEEHESNRRTDFVIVK</sequence>